<protein>
    <recommendedName>
        <fullName evidence="4">phosphoserine phosphatase</fullName>
        <ecNumber evidence="4">3.1.3.3</ecNumber>
    </recommendedName>
</protein>
<dbReference type="GO" id="GO:0005737">
    <property type="term" value="C:cytoplasm"/>
    <property type="evidence" value="ECO:0007669"/>
    <property type="project" value="TreeGrafter"/>
</dbReference>
<dbReference type="InterPro" id="IPR036412">
    <property type="entry name" value="HAD-like_sf"/>
</dbReference>
<dbReference type="EMBL" id="CP023434">
    <property type="protein sequence ID" value="AXY25097.1"/>
    <property type="molecule type" value="Genomic_DNA"/>
</dbReference>
<accession>A0A347WJ40</accession>
<dbReference type="OrthoDB" id="1633110at2"/>
<evidence type="ECO:0000313" key="13">
    <source>
        <dbReference type="Proteomes" id="UP000263232"/>
    </source>
</evidence>
<comment type="pathway">
    <text evidence="2">Amino-acid biosynthesis; L-serine biosynthesis; L-serine from 3-phospho-D-glycerate: step 3/3.</text>
</comment>
<gene>
    <name evidence="12" type="ORF">CL176_03100</name>
</gene>
<keyword evidence="7" id="KW-0378">Hydrolase</keyword>
<evidence type="ECO:0000256" key="2">
    <source>
        <dbReference type="ARBA" id="ARBA00005135"/>
    </source>
</evidence>
<dbReference type="Gene3D" id="1.20.1440.320">
    <property type="match status" value="1"/>
</dbReference>
<dbReference type="InterPro" id="IPR023214">
    <property type="entry name" value="HAD_sf"/>
</dbReference>
<dbReference type="SUPFAM" id="SSF56784">
    <property type="entry name" value="HAD-like"/>
    <property type="match status" value="1"/>
</dbReference>
<dbReference type="GO" id="GO:0006564">
    <property type="term" value="P:L-serine biosynthetic process"/>
    <property type="evidence" value="ECO:0007669"/>
    <property type="project" value="UniProtKB-KW"/>
</dbReference>
<name>A0A347WJ40_9LACT</name>
<comment type="catalytic activity">
    <reaction evidence="11">
        <text>O-phospho-D-serine + H2O = D-serine + phosphate</text>
        <dbReference type="Rhea" id="RHEA:24873"/>
        <dbReference type="ChEBI" id="CHEBI:15377"/>
        <dbReference type="ChEBI" id="CHEBI:35247"/>
        <dbReference type="ChEBI" id="CHEBI:43474"/>
        <dbReference type="ChEBI" id="CHEBI:58680"/>
        <dbReference type="EC" id="3.1.3.3"/>
    </reaction>
</comment>
<dbReference type="EC" id="3.1.3.3" evidence="4"/>
<evidence type="ECO:0000256" key="11">
    <source>
        <dbReference type="ARBA" id="ARBA00048523"/>
    </source>
</evidence>
<dbReference type="GO" id="GO:0000287">
    <property type="term" value="F:magnesium ion binding"/>
    <property type="evidence" value="ECO:0007669"/>
    <property type="project" value="TreeGrafter"/>
</dbReference>
<dbReference type="AlphaFoldDB" id="A0A347WJ40"/>
<keyword evidence="13" id="KW-1185">Reference proteome</keyword>
<dbReference type="Gene3D" id="3.40.50.1000">
    <property type="entry name" value="HAD superfamily/HAD-like"/>
    <property type="match status" value="1"/>
</dbReference>
<organism evidence="12 13">
    <name type="scientific">Suicoccus acidiformans</name>
    <dbReference type="NCBI Taxonomy" id="2036206"/>
    <lineage>
        <taxon>Bacteria</taxon>
        <taxon>Bacillati</taxon>
        <taxon>Bacillota</taxon>
        <taxon>Bacilli</taxon>
        <taxon>Lactobacillales</taxon>
        <taxon>Aerococcaceae</taxon>
        <taxon>Suicoccus</taxon>
    </lineage>
</organism>
<comment type="similarity">
    <text evidence="3">Belongs to the HAD-like hydrolase superfamily. SerB family.</text>
</comment>
<keyword evidence="8" id="KW-0460">Magnesium</keyword>
<evidence type="ECO:0000256" key="4">
    <source>
        <dbReference type="ARBA" id="ARBA00012640"/>
    </source>
</evidence>
<proteinExistence type="inferred from homology"/>
<evidence type="ECO:0000256" key="3">
    <source>
        <dbReference type="ARBA" id="ARBA00009184"/>
    </source>
</evidence>
<dbReference type="PANTHER" id="PTHR43344:SF2">
    <property type="entry name" value="PHOSPHOSERINE PHOSPHATASE"/>
    <property type="match status" value="1"/>
</dbReference>
<reference evidence="12 13" key="1">
    <citation type="submission" date="2017-09" db="EMBL/GenBank/DDBJ databases">
        <title>Complete genome sequence of Oxytococcus suis strain ZY16052.</title>
        <authorList>
            <person name="Li F."/>
        </authorList>
    </citation>
    <scope>NUCLEOTIDE SEQUENCE [LARGE SCALE GENOMIC DNA]</scope>
    <source>
        <strain evidence="12 13">ZY16052</strain>
    </source>
</reference>
<sequence>MSQFFAQNGWESTLHQRLQRFIHEHRWPQAGKTQQYVVFDFDNTSVIHDIEDHLMVYFMENLLYLLNPRDFERILTAGDFPLDDALDERRPELTLRRLVADIVKDYQWLHEEYIASQHPLLTLQQVKQTRSYRSFAAKLRYYYVYVNGHFQRQVGQMWLTYLFAGYTPEQLRLITQDMLKWALQLPMDLWVFESPQEQPGLTGKVTAHFEAGIRYPKEIQNLYHAFQAFNIQTFIVSASPVDVVTVAGHTFGLQVPEHQIYGMEYELNTQGQILPIMKDPSFITKGPGKTALIRTHILPQFNGQEPAALFGDSMGDYDMFKQFDETELKVLFNRLLKDGTQEFVDLARNSYGQADATYFVQGIDNNSGSLRPSQASIPFGSDVAYIKPGEVEA</sequence>
<evidence type="ECO:0000256" key="6">
    <source>
        <dbReference type="ARBA" id="ARBA00022723"/>
    </source>
</evidence>
<evidence type="ECO:0000256" key="1">
    <source>
        <dbReference type="ARBA" id="ARBA00001946"/>
    </source>
</evidence>
<evidence type="ECO:0000313" key="12">
    <source>
        <dbReference type="EMBL" id="AXY25097.1"/>
    </source>
</evidence>
<comment type="catalytic activity">
    <reaction evidence="10">
        <text>O-phospho-L-serine + H2O = L-serine + phosphate</text>
        <dbReference type="Rhea" id="RHEA:21208"/>
        <dbReference type="ChEBI" id="CHEBI:15377"/>
        <dbReference type="ChEBI" id="CHEBI:33384"/>
        <dbReference type="ChEBI" id="CHEBI:43474"/>
        <dbReference type="ChEBI" id="CHEBI:57524"/>
        <dbReference type="EC" id="3.1.3.3"/>
    </reaction>
</comment>
<evidence type="ECO:0000256" key="10">
    <source>
        <dbReference type="ARBA" id="ARBA00048138"/>
    </source>
</evidence>
<keyword evidence="9" id="KW-0718">Serine biosynthesis</keyword>
<evidence type="ECO:0000256" key="9">
    <source>
        <dbReference type="ARBA" id="ARBA00023299"/>
    </source>
</evidence>
<evidence type="ECO:0000256" key="5">
    <source>
        <dbReference type="ARBA" id="ARBA00022605"/>
    </source>
</evidence>
<dbReference type="GO" id="GO:0036424">
    <property type="term" value="F:L-phosphoserine phosphatase activity"/>
    <property type="evidence" value="ECO:0007669"/>
    <property type="project" value="TreeGrafter"/>
</dbReference>
<dbReference type="Proteomes" id="UP000263232">
    <property type="component" value="Chromosome"/>
</dbReference>
<dbReference type="KEGG" id="abae:CL176_03100"/>
<dbReference type="PANTHER" id="PTHR43344">
    <property type="entry name" value="PHOSPHOSERINE PHOSPHATASE"/>
    <property type="match status" value="1"/>
</dbReference>
<evidence type="ECO:0000256" key="7">
    <source>
        <dbReference type="ARBA" id="ARBA00022801"/>
    </source>
</evidence>
<keyword evidence="5" id="KW-0028">Amino-acid biosynthesis</keyword>
<comment type="cofactor">
    <cofactor evidence="1">
        <name>Mg(2+)</name>
        <dbReference type="ChEBI" id="CHEBI:18420"/>
    </cofactor>
</comment>
<keyword evidence="6" id="KW-0479">Metal-binding</keyword>
<dbReference type="RefSeq" id="WP_118990013.1">
    <property type="nucleotide sequence ID" value="NZ_CP023434.1"/>
</dbReference>
<dbReference type="InterPro" id="IPR050582">
    <property type="entry name" value="HAD-like_SerB"/>
</dbReference>
<evidence type="ECO:0000256" key="8">
    <source>
        <dbReference type="ARBA" id="ARBA00022842"/>
    </source>
</evidence>